<proteinExistence type="inferred from homology"/>
<keyword evidence="6" id="KW-1185">Reference proteome</keyword>
<evidence type="ECO:0000313" key="6">
    <source>
        <dbReference type="Proteomes" id="UP000651452"/>
    </source>
</evidence>
<dbReference type="SUPFAM" id="SSF51735">
    <property type="entry name" value="NAD(P)-binding Rossmann-fold domains"/>
    <property type="match status" value="1"/>
</dbReference>
<name>A0A8H7MKM8_9PLEO</name>
<dbReference type="GO" id="GO:0016491">
    <property type="term" value="F:oxidoreductase activity"/>
    <property type="evidence" value="ECO:0007669"/>
    <property type="project" value="UniProtKB-KW"/>
</dbReference>
<sequence>MNDCRVIVVTGTNRGVGRGIVQLLAKQQLQQPLTIYATSRSGIDSNVETTTPNTVVYRKLDVTSEVSIQSFFDSTLKAHAAIDVLINNAAVCHDFHETPELATETIRTNYGGTRDMCKAFLLQSTLPPDSRIVNVVSGHNHLQAYGADLQTAFHSAESINALDDLANIYADCIRRGQKAQEQAGWGSGARSYKVSKALTNTLTIVLARQYPDVLVNCCCPGWVDTDMGNQASGKPPKTLEEGARIPTRLAIGDLGPSGDEEGRLGGESERISGYFYENDNIVQPGWGIPKLWLES</sequence>
<accession>A0A8H7MKM8</accession>
<dbReference type="PRINTS" id="PR00080">
    <property type="entry name" value="SDRFAMILY"/>
</dbReference>
<evidence type="ECO:0000256" key="2">
    <source>
        <dbReference type="ARBA" id="ARBA00022857"/>
    </source>
</evidence>
<evidence type="ECO:0000256" key="1">
    <source>
        <dbReference type="ARBA" id="ARBA00006484"/>
    </source>
</evidence>
<organism evidence="5 6">
    <name type="scientific">Ascochyta lentis</name>
    <dbReference type="NCBI Taxonomy" id="205686"/>
    <lineage>
        <taxon>Eukaryota</taxon>
        <taxon>Fungi</taxon>
        <taxon>Dikarya</taxon>
        <taxon>Ascomycota</taxon>
        <taxon>Pezizomycotina</taxon>
        <taxon>Dothideomycetes</taxon>
        <taxon>Pleosporomycetidae</taxon>
        <taxon>Pleosporales</taxon>
        <taxon>Pleosporineae</taxon>
        <taxon>Didymellaceae</taxon>
        <taxon>Ascochyta</taxon>
    </lineage>
</organism>
<comment type="similarity">
    <text evidence="1 4">Belongs to the short-chain dehydrogenases/reductases (SDR) family.</text>
</comment>
<dbReference type="AlphaFoldDB" id="A0A8H7MKM8"/>
<dbReference type="Pfam" id="PF00106">
    <property type="entry name" value="adh_short"/>
    <property type="match status" value="1"/>
</dbReference>
<keyword evidence="2" id="KW-0521">NADP</keyword>
<evidence type="ECO:0008006" key="7">
    <source>
        <dbReference type="Google" id="ProtNLM"/>
    </source>
</evidence>
<dbReference type="InterPro" id="IPR002347">
    <property type="entry name" value="SDR_fam"/>
</dbReference>
<dbReference type="Gene3D" id="3.40.50.720">
    <property type="entry name" value="NAD(P)-binding Rossmann-like Domain"/>
    <property type="match status" value="1"/>
</dbReference>
<dbReference type="EMBL" id="RZGK01000008">
    <property type="protein sequence ID" value="KAF9697342.1"/>
    <property type="molecule type" value="Genomic_DNA"/>
</dbReference>
<evidence type="ECO:0000313" key="5">
    <source>
        <dbReference type="EMBL" id="KAF9697342.1"/>
    </source>
</evidence>
<comment type="caution">
    <text evidence="5">The sequence shown here is derived from an EMBL/GenBank/DDBJ whole genome shotgun (WGS) entry which is preliminary data.</text>
</comment>
<evidence type="ECO:0000256" key="4">
    <source>
        <dbReference type="RuleBase" id="RU000363"/>
    </source>
</evidence>
<dbReference type="PANTHER" id="PTHR43963:SF6">
    <property type="entry name" value="CHAIN DEHYDROGENASE FAMILY PROTEIN, PUTATIVE (AFU_ORTHOLOGUE AFUA_3G15350)-RELATED"/>
    <property type="match status" value="1"/>
</dbReference>
<keyword evidence="3" id="KW-0560">Oxidoreductase</keyword>
<evidence type="ECO:0000256" key="3">
    <source>
        <dbReference type="ARBA" id="ARBA00023002"/>
    </source>
</evidence>
<dbReference type="OrthoDB" id="191139at2759"/>
<dbReference type="Proteomes" id="UP000651452">
    <property type="component" value="Unassembled WGS sequence"/>
</dbReference>
<dbReference type="PRINTS" id="PR00081">
    <property type="entry name" value="GDHRDH"/>
</dbReference>
<dbReference type="InterPro" id="IPR036291">
    <property type="entry name" value="NAD(P)-bd_dom_sf"/>
</dbReference>
<protein>
    <recommendedName>
        <fullName evidence="7">Carbonyl reductase</fullName>
    </recommendedName>
</protein>
<reference evidence="5" key="2">
    <citation type="submission" date="2020-09" db="EMBL/GenBank/DDBJ databases">
        <title>Reference genome assembly for Australian Ascochyta lentis isolate Al4.</title>
        <authorList>
            <person name="Lee R.C."/>
            <person name="Farfan-Caceres L.M."/>
            <person name="Debler J.W."/>
            <person name="Williams A.H."/>
            <person name="Henares B.M."/>
        </authorList>
    </citation>
    <scope>NUCLEOTIDE SEQUENCE</scope>
    <source>
        <strain evidence="5">Al4</strain>
    </source>
</reference>
<gene>
    <name evidence="5" type="ORF">EKO04_004696</name>
</gene>
<reference evidence="5" key="1">
    <citation type="submission" date="2018-12" db="EMBL/GenBank/DDBJ databases">
        <authorList>
            <person name="Syme R.A."/>
            <person name="Farfan-Caceres L."/>
            <person name="Lichtenzveig J."/>
        </authorList>
    </citation>
    <scope>NUCLEOTIDE SEQUENCE</scope>
    <source>
        <strain evidence="5">Al4</strain>
    </source>
</reference>
<dbReference type="PANTHER" id="PTHR43963">
    <property type="entry name" value="CARBONYL REDUCTASE 1-RELATED"/>
    <property type="match status" value="1"/>
</dbReference>